<feature type="transmembrane region" description="Helical" evidence="5">
    <location>
        <begin position="407"/>
        <end position="427"/>
    </location>
</feature>
<comment type="caution">
    <text evidence="8">The sequence shown here is derived from an EMBL/GenBank/DDBJ whole genome shotgun (WGS) entry which is preliminary data.</text>
</comment>
<reference evidence="8 9" key="1">
    <citation type="journal article" date="2014" name="Int. J. Syst. Evol. Microbiol.">
        <title>Complete genome sequence of Corynebacterium casei LMG S-19264T (=DSM 44701T), isolated from a smear-ripened cheese.</title>
        <authorList>
            <consortium name="US DOE Joint Genome Institute (JGI-PGF)"/>
            <person name="Walter F."/>
            <person name="Albersmeier A."/>
            <person name="Kalinowski J."/>
            <person name="Ruckert C."/>
        </authorList>
    </citation>
    <scope>NUCLEOTIDE SEQUENCE [LARGE SCALE GENOMIC DNA]</scope>
    <source>
        <strain evidence="8 9">CGMCC 1.16330</strain>
    </source>
</reference>
<dbReference type="GO" id="GO:0042773">
    <property type="term" value="P:ATP synthesis coupled electron transport"/>
    <property type="evidence" value="ECO:0007669"/>
    <property type="project" value="InterPro"/>
</dbReference>
<dbReference type="NCBIfam" id="NF004440">
    <property type="entry name" value="PRK05777.1-3"/>
    <property type="match status" value="1"/>
</dbReference>
<evidence type="ECO:0000256" key="6">
    <source>
        <dbReference type="RuleBase" id="RU000320"/>
    </source>
</evidence>
<dbReference type="GO" id="GO:0050136">
    <property type="term" value="F:NADH dehydrogenase (quinone) (non-electrogenic) activity"/>
    <property type="evidence" value="ECO:0007669"/>
    <property type="project" value="UniProtKB-UniRule"/>
</dbReference>
<comment type="subcellular location">
    <subcellularLocation>
        <location evidence="5">Cell membrane</location>
        <topology evidence="5">Multi-pass membrane protein</topology>
    </subcellularLocation>
    <subcellularLocation>
        <location evidence="1">Endomembrane system</location>
        <topology evidence="1">Multi-pass membrane protein</topology>
    </subcellularLocation>
    <subcellularLocation>
        <location evidence="6">Membrane</location>
        <topology evidence="6">Multi-pass membrane protein</topology>
    </subcellularLocation>
</comment>
<evidence type="ECO:0000259" key="7">
    <source>
        <dbReference type="Pfam" id="PF00361"/>
    </source>
</evidence>
<feature type="transmembrane region" description="Helical" evidence="5">
    <location>
        <begin position="269"/>
        <end position="288"/>
    </location>
</feature>
<dbReference type="GO" id="GO:0012505">
    <property type="term" value="C:endomembrane system"/>
    <property type="evidence" value="ECO:0007669"/>
    <property type="project" value="UniProtKB-SubCell"/>
</dbReference>
<comment type="subunit">
    <text evidence="5">NDH-1 is composed of 14 different subunits. Subunits NuoA, H, J, K, L, M, N constitute the membrane sector of the complex.</text>
</comment>
<keyword evidence="2 5" id="KW-0812">Transmembrane</keyword>
<dbReference type="EMBL" id="BMKS01000003">
    <property type="protein sequence ID" value="GGG26278.1"/>
    <property type="molecule type" value="Genomic_DNA"/>
</dbReference>
<feature type="transmembrane region" description="Helical" evidence="5">
    <location>
        <begin position="295"/>
        <end position="317"/>
    </location>
</feature>
<dbReference type="GO" id="GO:0005886">
    <property type="term" value="C:plasma membrane"/>
    <property type="evidence" value="ECO:0007669"/>
    <property type="project" value="UniProtKB-SubCell"/>
</dbReference>
<dbReference type="GO" id="GO:0048038">
    <property type="term" value="F:quinone binding"/>
    <property type="evidence" value="ECO:0007669"/>
    <property type="project" value="UniProtKB-KW"/>
</dbReference>
<feature type="transmembrane region" description="Helical" evidence="5">
    <location>
        <begin position="155"/>
        <end position="179"/>
    </location>
</feature>
<keyword evidence="4 5" id="KW-0472">Membrane</keyword>
<gene>
    <name evidence="5 8" type="primary">nuoN</name>
    <name evidence="8" type="ORF">GCM10010964_12770</name>
</gene>
<dbReference type="InterPro" id="IPR010096">
    <property type="entry name" value="NADH-Q_OxRdtase_suN/2"/>
</dbReference>
<dbReference type="HAMAP" id="MF_00445">
    <property type="entry name" value="NDH1_NuoN_1"/>
    <property type="match status" value="1"/>
</dbReference>
<accession>A0A8J3EBH7</accession>
<keyword evidence="5" id="KW-1003">Cell membrane</keyword>
<evidence type="ECO:0000256" key="5">
    <source>
        <dbReference type="HAMAP-Rule" id="MF_00445"/>
    </source>
</evidence>
<evidence type="ECO:0000313" key="9">
    <source>
        <dbReference type="Proteomes" id="UP000597507"/>
    </source>
</evidence>
<organism evidence="8 9">
    <name type="scientific">Caldovatus sediminis</name>
    <dbReference type="NCBI Taxonomy" id="2041189"/>
    <lineage>
        <taxon>Bacteria</taxon>
        <taxon>Pseudomonadati</taxon>
        <taxon>Pseudomonadota</taxon>
        <taxon>Alphaproteobacteria</taxon>
        <taxon>Acetobacterales</taxon>
        <taxon>Roseomonadaceae</taxon>
        <taxon>Caldovatus</taxon>
    </lineage>
</organism>
<feature type="transmembrane region" description="Helical" evidence="5">
    <location>
        <begin position="72"/>
        <end position="91"/>
    </location>
</feature>
<feature type="transmembrane region" description="Helical" evidence="5">
    <location>
        <begin position="33"/>
        <end position="52"/>
    </location>
</feature>
<comment type="function">
    <text evidence="5">NDH-1 shuttles electrons from NADH, via FMN and iron-sulfur (Fe-S) centers, to quinones in the respiratory chain. The immediate electron acceptor for the enzyme in this species is believed to be ubiquinone. Couples the redox reaction to proton translocation (for every two electrons transferred, four hydrogen ions are translocated across the cytoplasmic membrane), and thus conserves the redox energy in a proton gradient.</text>
</comment>
<proteinExistence type="inferred from homology"/>
<feature type="transmembrane region" description="Helical" evidence="5">
    <location>
        <begin position="448"/>
        <end position="468"/>
    </location>
</feature>
<protein>
    <recommendedName>
        <fullName evidence="5">NADH-quinone oxidoreductase subunit N</fullName>
        <ecNumber evidence="5">7.1.1.-</ecNumber>
    </recommendedName>
    <alternativeName>
        <fullName evidence="5">NADH dehydrogenase I subunit N</fullName>
    </alternativeName>
    <alternativeName>
        <fullName evidence="5">NDH-1 subunit N</fullName>
    </alternativeName>
</protein>
<name>A0A8J3EBH7_9PROT</name>
<evidence type="ECO:0000256" key="3">
    <source>
        <dbReference type="ARBA" id="ARBA00022989"/>
    </source>
</evidence>
<comment type="catalytic activity">
    <reaction evidence="5">
        <text>a quinone + NADH + 5 H(+)(in) = a quinol + NAD(+) + 4 H(+)(out)</text>
        <dbReference type="Rhea" id="RHEA:57888"/>
        <dbReference type="ChEBI" id="CHEBI:15378"/>
        <dbReference type="ChEBI" id="CHEBI:24646"/>
        <dbReference type="ChEBI" id="CHEBI:57540"/>
        <dbReference type="ChEBI" id="CHEBI:57945"/>
        <dbReference type="ChEBI" id="CHEBI:132124"/>
    </reaction>
</comment>
<feature type="transmembrane region" description="Helical" evidence="5">
    <location>
        <begin position="6"/>
        <end position="26"/>
    </location>
</feature>
<keyword evidence="5" id="KW-0813">Transport</keyword>
<feature type="transmembrane region" description="Helical" evidence="5">
    <location>
        <begin position="199"/>
        <end position="224"/>
    </location>
</feature>
<keyword evidence="5" id="KW-0874">Quinone</keyword>
<keyword evidence="5" id="KW-0830">Ubiquinone</keyword>
<dbReference type="Pfam" id="PF00361">
    <property type="entry name" value="Proton_antipo_M"/>
    <property type="match status" value="1"/>
</dbReference>
<keyword evidence="9" id="KW-1185">Reference proteome</keyword>
<feature type="transmembrane region" description="Helical" evidence="5">
    <location>
        <begin position="329"/>
        <end position="350"/>
    </location>
</feature>
<dbReference type="NCBIfam" id="TIGR01770">
    <property type="entry name" value="NDH_I_N"/>
    <property type="match status" value="1"/>
</dbReference>
<feature type="domain" description="NADH:quinone oxidoreductase/Mrp antiporter transmembrane" evidence="7">
    <location>
        <begin position="120"/>
        <end position="421"/>
    </location>
</feature>
<evidence type="ECO:0000313" key="8">
    <source>
        <dbReference type="EMBL" id="GGG26278.1"/>
    </source>
</evidence>
<evidence type="ECO:0000256" key="1">
    <source>
        <dbReference type="ARBA" id="ARBA00004127"/>
    </source>
</evidence>
<dbReference type="PANTHER" id="PTHR22773">
    <property type="entry name" value="NADH DEHYDROGENASE"/>
    <property type="match status" value="1"/>
</dbReference>
<dbReference type="InterPro" id="IPR001750">
    <property type="entry name" value="ND/Mrp_TM"/>
</dbReference>
<evidence type="ECO:0000256" key="2">
    <source>
        <dbReference type="ARBA" id="ARBA00022692"/>
    </source>
</evidence>
<dbReference type="Proteomes" id="UP000597507">
    <property type="component" value="Unassembled WGS sequence"/>
</dbReference>
<evidence type="ECO:0000256" key="4">
    <source>
        <dbReference type="ARBA" id="ARBA00023136"/>
    </source>
</evidence>
<comment type="similarity">
    <text evidence="5">Belongs to the complex I subunit 2 family.</text>
</comment>
<dbReference type="GO" id="GO:0008137">
    <property type="term" value="F:NADH dehydrogenase (ubiquinone) activity"/>
    <property type="evidence" value="ECO:0007669"/>
    <property type="project" value="InterPro"/>
</dbReference>
<keyword evidence="3 5" id="KW-1133">Transmembrane helix</keyword>
<sequence length="485" mass="51336">MMNWSLALPELVLACAGLVILAIAVLPRRQDMFFPASMAVVGALVLAAVLVLGQGEGTAFMGQYVSDAFARFSKVLILVGAMLALTLALDFNETDRDLARFEYPVLLLFAALGMMLMVSANDLMTLYLGLEMQSLAAYVLAAFNRDSERSAEAGLKYFVLGALASGLLLYGMSLVYGFAGTTNFDRLADILTTGHAASLGLVIGLVFVLAGLAFKISAVPFHMWTPDVYEGAPTPVTAFFASAPKLAAVALLTRVLVQPFGDLGMQWGQVVWLVAAGSMILGAVAAIGQHNIKRLMAYSSIGNIGYALIGLAVAASPDPAVRDEGMRSLLFYMAIYLLMTLGAFAVLAAMRRRGRPVEEIEDLAGLARTDVSMAIWMLVFMFSMAGVPPLAGFWSKLFVFRAAIEGGFVWLAVIGVATSVIAAYYYLRIVRVMFFDPLAEAGALDARPASLTVVMAATGLFTALFSIAPGPLLAAAQAAAAAIVG</sequence>
<dbReference type="EC" id="7.1.1.-" evidence="5"/>
<feature type="transmembrane region" description="Helical" evidence="5">
    <location>
        <begin position="103"/>
        <end position="120"/>
    </location>
</feature>
<keyword evidence="5" id="KW-1278">Translocase</keyword>
<dbReference type="AlphaFoldDB" id="A0A8J3EBH7"/>
<keyword evidence="5" id="KW-0520">NAD</keyword>
<feature type="transmembrane region" description="Helical" evidence="5">
    <location>
        <begin position="371"/>
        <end position="395"/>
    </location>
</feature>